<comment type="caution">
    <text evidence="9">The sequence shown here is derived from an EMBL/GenBank/DDBJ whole genome shotgun (WGS) entry which is preliminary data.</text>
</comment>
<evidence type="ECO:0000256" key="2">
    <source>
        <dbReference type="ARBA" id="ARBA00022960"/>
    </source>
</evidence>
<reference evidence="9 10" key="1">
    <citation type="submission" date="2018-10" db="EMBL/GenBank/DDBJ databases">
        <authorList>
            <person name="Chen W.-M."/>
        </authorList>
    </citation>
    <scope>NUCLEOTIDE SEQUENCE [LARGE SCALE GENOMIC DNA]</scope>
    <source>
        <strain evidence="9 10">THS-13</strain>
    </source>
</reference>
<dbReference type="CDD" id="cd06339">
    <property type="entry name" value="PBP1_YraM_LppC_lipoprotein-like"/>
    <property type="match status" value="1"/>
</dbReference>
<dbReference type="InterPro" id="IPR011990">
    <property type="entry name" value="TPR-like_helical_dom_sf"/>
</dbReference>
<dbReference type="InterPro" id="IPR007443">
    <property type="entry name" value="LpoA"/>
</dbReference>
<evidence type="ECO:0000256" key="8">
    <source>
        <dbReference type="SAM" id="SignalP"/>
    </source>
</evidence>
<organism evidence="9 10">
    <name type="scientific">Stagnimonas aquatica</name>
    <dbReference type="NCBI Taxonomy" id="2689987"/>
    <lineage>
        <taxon>Bacteria</taxon>
        <taxon>Pseudomonadati</taxon>
        <taxon>Pseudomonadota</taxon>
        <taxon>Gammaproteobacteria</taxon>
        <taxon>Nevskiales</taxon>
        <taxon>Nevskiaceae</taxon>
        <taxon>Stagnimonas</taxon>
    </lineage>
</organism>
<dbReference type="GO" id="GO:0031241">
    <property type="term" value="C:periplasmic side of cell outer membrane"/>
    <property type="evidence" value="ECO:0007669"/>
    <property type="project" value="TreeGrafter"/>
</dbReference>
<dbReference type="Proteomes" id="UP000282106">
    <property type="component" value="Unassembled WGS sequence"/>
</dbReference>
<name>A0A3N0VGT1_9GAMM</name>
<dbReference type="EMBL" id="RJVO01000002">
    <property type="protein sequence ID" value="ROH91969.1"/>
    <property type="molecule type" value="Genomic_DNA"/>
</dbReference>
<gene>
    <name evidence="9" type="ORF">ED208_06245</name>
</gene>
<evidence type="ECO:0000256" key="3">
    <source>
        <dbReference type="ARBA" id="ARBA00022984"/>
    </source>
</evidence>
<keyword evidence="5" id="KW-0564">Palmitate</keyword>
<keyword evidence="6" id="KW-0998">Cell outer membrane</keyword>
<dbReference type="PANTHER" id="PTHR38038:SF1">
    <property type="entry name" value="PENICILLIN-BINDING PROTEIN ACTIVATOR LPOA"/>
    <property type="match status" value="1"/>
</dbReference>
<evidence type="ECO:0000313" key="9">
    <source>
        <dbReference type="EMBL" id="ROH91969.1"/>
    </source>
</evidence>
<feature type="signal peptide" evidence="8">
    <location>
        <begin position="1"/>
        <end position="23"/>
    </location>
</feature>
<dbReference type="SUPFAM" id="SSF53822">
    <property type="entry name" value="Periplasmic binding protein-like I"/>
    <property type="match status" value="1"/>
</dbReference>
<keyword evidence="7" id="KW-0449">Lipoprotein</keyword>
<dbReference type="PANTHER" id="PTHR38038">
    <property type="entry name" value="PENICILLIN-BINDING PROTEIN ACTIVATOR LPOA"/>
    <property type="match status" value="1"/>
</dbReference>
<dbReference type="GO" id="GO:0030234">
    <property type="term" value="F:enzyme regulator activity"/>
    <property type="evidence" value="ECO:0007669"/>
    <property type="project" value="TreeGrafter"/>
</dbReference>
<evidence type="ECO:0000256" key="5">
    <source>
        <dbReference type="ARBA" id="ARBA00023139"/>
    </source>
</evidence>
<dbReference type="Gene3D" id="3.40.50.2300">
    <property type="match status" value="2"/>
</dbReference>
<dbReference type="Gene3D" id="1.25.40.10">
    <property type="entry name" value="Tetratricopeptide repeat domain"/>
    <property type="match status" value="1"/>
</dbReference>
<dbReference type="Pfam" id="PF04348">
    <property type="entry name" value="LppC"/>
    <property type="match status" value="1"/>
</dbReference>
<proteinExistence type="predicted"/>
<dbReference type="GO" id="GO:0008360">
    <property type="term" value="P:regulation of cell shape"/>
    <property type="evidence" value="ECO:0007669"/>
    <property type="project" value="UniProtKB-KW"/>
</dbReference>
<keyword evidence="4" id="KW-0472">Membrane</keyword>
<evidence type="ECO:0000256" key="4">
    <source>
        <dbReference type="ARBA" id="ARBA00023136"/>
    </source>
</evidence>
<sequence>MNTAFHRAALLALLLHTALPAMAESPAAAAQAAAARGEYREASRLYQDAARQTKGGLAADYSLLAAESLLAAGEPAGVDPLLQKLPPASLDNRQFQRAGLLRARARLQLGDASGALQALPASFDAPLAVEGLAVRAQVQFALGDAVAGTASRVARDPLLSPEAREANWQALWTELGRAPLPEGSVNSGNTLVSGWIELAQLARGGAPLVAVEAWRASHPDHPGVSQLPALLLPDSPAPAPLVGGRDFALLLPLSGPLASAAQAVRAGAEAARQQAGPQAPALSVQDLAPGLEAAQQAAITAGAGLLIGPLRKEDVAALAASPLRLPTLALNYLDAGRSPPTGLTPFGLAPEDEARAAAEDAANAGQLRALIFSQQGDWGERVAQAFRSQLEARGGRVLAEARFAPATVDFSTSLKQLLALDASEQRGKQLANIGIRAEAAARPRGDVDVIFIGARAAQAKLIWPQLRYFRAGRIATYAPAAAADAGPADLGGLRVCDAPWRLDTTGPLADLRGTLATVNPRSPDAQRLFALGYDAYNLARRMQSEGLAPGNAVPGLTGELVIEADAALHRRLSCTTLVAPNPVSDEGGE</sequence>
<feature type="chain" id="PRO_5018217799" description="Penicillin-binding protein activator" evidence="8">
    <location>
        <begin position="24"/>
        <end position="589"/>
    </location>
</feature>
<evidence type="ECO:0000256" key="7">
    <source>
        <dbReference type="ARBA" id="ARBA00023288"/>
    </source>
</evidence>
<evidence type="ECO:0008006" key="11">
    <source>
        <dbReference type="Google" id="ProtNLM"/>
    </source>
</evidence>
<keyword evidence="1 8" id="KW-0732">Signal</keyword>
<protein>
    <recommendedName>
        <fullName evidence="11">Penicillin-binding protein activator</fullName>
    </recommendedName>
</protein>
<evidence type="ECO:0000256" key="6">
    <source>
        <dbReference type="ARBA" id="ARBA00023237"/>
    </source>
</evidence>
<dbReference type="AlphaFoldDB" id="A0A3N0VGT1"/>
<accession>A0A3N0VGT1</accession>
<dbReference type="InParanoid" id="A0A3N0VGT1"/>
<evidence type="ECO:0000313" key="10">
    <source>
        <dbReference type="Proteomes" id="UP000282106"/>
    </source>
</evidence>
<dbReference type="GO" id="GO:0009252">
    <property type="term" value="P:peptidoglycan biosynthetic process"/>
    <property type="evidence" value="ECO:0007669"/>
    <property type="project" value="UniProtKB-KW"/>
</dbReference>
<evidence type="ECO:0000256" key="1">
    <source>
        <dbReference type="ARBA" id="ARBA00022729"/>
    </source>
</evidence>
<dbReference type="RefSeq" id="WP_123211013.1">
    <property type="nucleotide sequence ID" value="NZ_RJVO01000002.1"/>
</dbReference>
<dbReference type="FunCoup" id="A0A3N0VGT1">
    <property type="interactions" value="68"/>
</dbReference>
<keyword evidence="3" id="KW-0573">Peptidoglycan synthesis</keyword>
<keyword evidence="10" id="KW-1185">Reference proteome</keyword>
<dbReference type="Gene3D" id="1.25.40.650">
    <property type="match status" value="1"/>
</dbReference>
<keyword evidence="2" id="KW-0133">Cell shape</keyword>
<dbReference type="InterPro" id="IPR028082">
    <property type="entry name" value="Peripla_BP_I"/>
</dbReference>